<evidence type="ECO:0000313" key="2">
    <source>
        <dbReference type="Proteomes" id="UP000410492"/>
    </source>
</evidence>
<protein>
    <submittedName>
        <fullName evidence="1">Uncharacterized protein</fullName>
    </submittedName>
</protein>
<feature type="non-terminal residue" evidence="1">
    <location>
        <position position="1"/>
    </location>
</feature>
<proteinExistence type="predicted"/>
<reference evidence="1 2" key="1">
    <citation type="submission" date="2019-01" db="EMBL/GenBank/DDBJ databases">
        <authorList>
            <person name="Sayadi A."/>
        </authorList>
    </citation>
    <scope>NUCLEOTIDE SEQUENCE [LARGE SCALE GENOMIC DNA]</scope>
</reference>
<dbReference type="OrthoDB" id="6604085at2759"/>
<dbReference type="AlphaFoldDB" id="A0A653CR64"/>
<sequence>FRVGEDESGKVDPVVREGWLNQLRILLNDQERIIQQERNLRTLSDWRTKSKQQSPKVFAEDADQRLLSTAPFAMYKGFLKIPTREQLAAQLHESLKETKPSRSDVGPTSNNSNVEKIINDLIEQLKKIEVVQRTASTEKQSPRTELHASEEQIKTIMDIQKKLLQLKSGSYQTI</sequence>
<keyword evidence="2" id="KW-1185">Reference proteome</keyword>
<name>A0A653CR64_CALMS</name>
<accession>A0A653CR64</accession>
<gene>
    <name evidence="1" type="ORF">CALMAC_LOCUS11110</name>
</gene>
<dbReference type="Proteomes" id="UP000410492">
    <property type="component" value="Unassembled WGS sequence"/>
</dbReference>
<evidence type="ECO:0000313" key="1">
    <source>
        <dbReference type="EMBL" id="VEN50296.1"/>
    </source>
</evidence>
<dbReference type="EMBL" id="CAACVG010008551">
    <property type="protein sequence ID" value="VEN50296.1"/>
    <property type="molecule type" value="Genomic_DNA"/>
</dbReference>
<organism evidence="1 2">
    <name type="scientific">Callosobruchus maculatus</name>
    <name type="common">Southern cowpea weevil</name>
    <name type="synonym">Pulse bruchid</name>
    <dbReference type="NCBI Taxonomy" id="64391"/>
    <lineage>
        <taxon>Eukaryota</taxon>
        <taxon>Metazoa</taxon>
        <taxon>Ecdysozoa</taxon>
        <taxon>Arthropoda</taxon>
        <taxon>Hexapoda</taxon>
        <taxon>Insecta</taxon>
        <taxon>Pterygota</taxon>
        <taxon>Neoptera</taxon>
        <taxon>Endopterygota</taxon>
        <taxon>Coleoptera</taxon>
        <taxon>Polyphaga</taxon>
        <taxon>Cucujiformia</taxon>
        <taxon>Chrysomeloidea</taxon>
        <taxon>Chrysomelidae</taxon>
        <taxon>Bruchinae</taxon>
        <taxon>Bruchini</taxon>
        <taxon>Callosobruchus</taxon>
    </lineage>
</organism>